<proteinExistence type="predicted"/>
<accession>A0ABV1AMW7</accession>
<protein>
    <submittedName>
        <fullName evidence="1">SseB family protein</fullName>
    </submittedName>
</protein>
<evidence type="ECO:0000313" key="1">
    <source>
        <dbReference type="EMBL" id="MEQ2359167.1"/>
    </source>
</evidence>
<sequence length="139" mass="15522">MNNNTDKGLQGNEKIEEAIAGLQKETTQEMLAHALTVIRRRMKEGGQLIIAVEPPKGDDQIRLEAIKTDDGRNWWAAFTSFEEELKGGGSVKSTFLTDIDKLFETALRTDGIEGVILNPWNRTIMLDKLLIKIILGKNA</sequence>
<dbReference type="EMBL" id="JBBMEI010000041">
    <property type="protein sequence ID" value="MEQ2359167.1"/>
    <property type="molecule type" value="Genomic_DNA"/>
</dbReference>
<organism evidence="1 2">
    <name type="scientific">Blautia intestinihominis</name>
    <dbReference type="NCBI Taxonomy" id="3133152"/>
    <lineage>
        <taxon>Bacteria</taxon>
        <taxon>Bacillati</taxon>
        <taxon>Bacillota</taxon>
        <taxon>Clostridia</taxon>
        <taxon>Lachnospirales</taxon>
        <taxon>Lachnospiraceae</taxon>
        <taxon>Blautia</taxon>
    </lineage>
</organism>
<dbReference type="RefSeq" id="WP_022214110.1">
    <property type="nucleotide sequence ID" value="NZ_JBBMEI010000041.1"/>
</dbReference>
<keyword evidence="2" id="KW-1185">Reference proteome</keyword>
<dbReference type="Proteomes" id="UP001446032">
    <property type="component" value="Unassembled WGS sequence"/>
</dbReference>
<evidence type="ECO:0000313" key="2">
    <source>
        <dbReference type="Proteomes" id="UP001446032"/>
    </source>
</evidence>
<gene>
    <name evidence="1" type="ORF">WMO75_12690</name>
</gene>
<name>A0ABV1AMW7_9FIRM</name>
<reference evidence="1 2" key="1">
    <citation type="submission" date="2024-03" db="EMBL/GenBank/DDBJ databases">
        <title>Human intestinal bacterial collection.</title>
        <authorList>
            <person name="Pauvert C."/>
            <person name="Hitch T.C.A."/>
            <person name="Clavel T."/>
        </authorList>
    </citation>
    <scope>NUCLEOTIDE SEQUENCE [LARGE SCALE GENOMIC DNA]</scope>
    <source>
        <strain evidence="1 2">CLA-AA-H95</strain>
    </source>
</reference>
<comment type="caution">
    <text evidence="1">The sequence shown here is derived from an EMBL/GenBank/DDBJ whole genome shotgun (WGS) entry which is preliminary data.</text>
</comment>